<dbReference type="KEGG" id="nta:107785693"/>
<evidence type="ECO:0000313" key="1">
    <source>
        <dbReference type="RefSeq" id="XP_016462543.1"/>
    </source>
</evidence>
<dbReference type="AlphaFoldDB" id="A0A1S3ZDP2"/>
<reference evidence="1" key="1">
    <citation type="submission" date="2025-08" db="UniProtKB">
        <authorList>
            <consortium name="RefSeq"/>
        </authorList>
    </citation>
    <scope>IDENTIFICATION</scope>
</reference>
<dbReference type="SUPFAM" id="SSF56672">
    <property type="entry name" value="DNA/RNA polymerases"/>
    <property type="match status" value="1"/>
</dbReference>
<organism evidence="1">
    <name type="scientific">Nicotiana tabacum</name>
    <name type="common">Common tobacco</name>
    <dbReference type="NCBI Taxonomy" id="4097"/>
    <lineage>
        <taxon>Eukaryota</taxon>
        <taxon>Viridiplantae</taxon>
        <taxon>Streptophyta</taxon>
        <taxon>Embryophyta</taxon>
        <taxon>Tracheophyta</taxon>
        <taxon>Spermatophyta</taxon>
        <taxon>Magnoliopsida</taxon>
        <taxon>eudicotyledons</taxon>
        <taxon>Gunneridae</taxon>
        <taxon>Pentapetalae</taxon>
        <taxon>asterids</taxon>
        <taxon>lamiids</taxon>
        <taxon>Solanales</taxon>
        <taxon>Solanaceae</taxon>
        <taxon>Nicotianoideae</taxon>
        <taxon>Nicotianeae</taxon>
        <taxon>Nicotiana</taxon>
    </lineage>
</organism>
<dbReference type="CDD" id="cd09272">
    <property type="entry name" value="RNase_HI_RT_Ty1"/>
    <property type="match status" value="1"/>
</dbReference>
<dbReference type="OrthoDB" id="414945at2759"/>
<dbReference type="InterPro" id="IPR043502">
    <property type="entry name" value="DNA/RNA_pol_sf"/>
</dbReference>
<name>A0A1S3ZDP2_TOBAC</name>
<dbReference type="PaxDb" id="4097-A0A1S3ZDP2"/>
<protein>
    <submittedName>
        <fullName evidence="1">Uncharacterized mitochondrial protein AtMg00810-like</fullName>
    </submittedName>
</protein>
<dbReference type="PANTHER" id="PTHR11439">
    <property type="entry name" value="GAG-POL-RELATED RETROTRANSPOSON"/>
    <property type="match status" value="1"/>
</dbReference>
<accession>A0A1S3ZDP2</accession>
<dbReference type="STRING" id="4097.A0A1S3ZDP2"/>
<dbReference type="PANTHER" id="PTHR11439:SF464">
    <property type="entry name" value="REVERSE TRANSCRIPTASE TY1_COPIA-TYPE DOMAIN-CONTAINING PROTEIN"/>
    <property type="match status" value="1"/>
</dbReference>
<gene>
    <name evidence="1" type="primary">LOC107785693</name>
</gene>
<sequence length="283" mass="31713">MTMPGGFGSQGKHRLTQALLKSGFHQNRHDYSLFTKATNGKFVLILVYVDDLLITDQERKYALEMISEAGLSVSKPNKTPMEQNLKLTSIEFDEIVKENTDDNVLEDRRLFQRLVGKLLYLTITRPDIASAVQSLTQFMHAPKKSLYEVALHVVRYIKDQPGFGLLMKSITGFCIKLGSSLISWKAKKQTTIMRSSTEAEYRSMAHTVAELTVLSICGDVMQGDKAIMQLVSYKMTIYLYVLGWLSQKIEIGCKQGTVSSSSNRLSHTSSPTTFLTNLYSASS</sequence>
<proteinExistence type="predicted"/>
<dbReference type="RefSeq" id="XP_016462543.1">
    <property type="nucleotide sequence ID" value="XM_016607057.1"/>
</dbReference>